<keyword evidence="7" id="KW-1133">Transmembrane helix</keyword>
<dbReference type="Gene3D" id="1.10.510.10">
    <property type="entry name" value="Transferase(Phosphotransferase) domain 1"/>
    <property type="match status" value="1"/>
</dbReference>
<dbReference type="Proteomes" id="UP001387100">
    <property type="component" value="Unassembled WGS sequence"/>
</dbReference>
<keyword evidence="7" id="KW-0472">Membrane</keyword>
<feature type="binding site" evidence="5">
    <location>
        <position position="51"/>
    </location>
    <ligand>
        <name>ATP</name>
        <dbReference type="ChEBI" id="CHEBI:30616"/>
    </ligand>
</feature>
<accession>A0ABU8RGH3</accession>
<evidence type="ECO:0000313" key="10">
    <source>
        <dbReference type="Proteomes" id="UP001387100"/>
    </source>
</evidence>
<dbReference type="InterPro" id="IPR008271">
    <property type="entry name" value="Ser/Thr_kinase_AS"/>
</dbReference>
<dbReference type="SUPFAM" id="SSF56112">
    <property type="entry name" value="Protein kinase-like (PK-like)"/>
    <property type="match status" value="1"/>
</dbReference>
<comment type="caution">
    <text evidence="9">The sequence shown here is derived from an EMBL/GenBank/DDBJ whole genome shotgun (WGS) entry which is preliminary data.</text>
</comment>
<evidence type="ECO:0000313" key="9">
    <source>
        <dbReference type="EMBL" id="MEJ5944182.1"/>
    </source>
</evidence>
<dbReference type="RefSeq" id="WP_339573573.1">
    <property type="nucleotide sequence ID" value="NZ_JBBIAA010000002.1"/>
</dbReference>
<dbReference type="InterPro" id="IPR011009">
    <property type="entry name" value="Kinase-like_dom_sf"/>
</dbReference>
<protein>
    <submittedName>
        <fullName evidence="9">Serine/threonine-protein kinase</fullName>
        <ecNumber evidence="9">2.7.11.1</ecNumber>
    </submittedName>
</protein>
<keyword evidence="1 9" id="KW-0808">Transferase</keyword>
<evidence type="ECO:0000256" key="4">
    <source>
        <dbReference type="ARBA" id="ARBA00022840"/>
    </source>
</evidence>
<feature type="transmembrane region" description="Helical" evidence="7">
    <location>
        <begin position="689"/>
        <end position="709"/>
    </location>
</feature>
<sequence>MDDTTRRPSAAPSPGVGEVLGPYRLLQRVGEGGMGVVHLALGPGDRAVAVKVLRPHIADDPAARERLRREVEVLRRVRHRRVAEVLDADPDGPQPYVVTQFVPARSLEQHVAEEGPLGPAALARLADGLGRALAAVHDAGVVHRDLKPSNVLMLDGDPVVIDFGIARVADEAALTSPGLVMGTAGYLAPELLEGADVGPAADWWGWAATTAFAATGRPPFGRGPVAAVLDRVRRGRADLDGVPAELLPVLRAALSPDVDERPGEGWLRRAVEDLAAAAAREPRMAPSAGDAAATTALASLAGGRVDDEMTSVLGGATPHDTGGGTPVEDDVLDVLDGGDDATTRPHDRDGAAATTAVPAPGAGGVPAVRADGTTSWDEVAAVDALWDDGSRSAGDEEFAGDEEEEDDAPTTVHDVAPTRAVPQVAGRWEESTTTASPRDAPPAPDVHDDPWVQGRAASQHDDRGYDGRGYDGRGYDDRGYDDRGHDDRGHDDRGYDGRGHDGRGHDGRAADPWARPQDDAGPAGPLPVIGPGTPAAPRRRPDRPGLRAAWAAALVAASSLVPVVGVLVGALVVVLARTVDRSHGWVERRRELVGPRRGDVPLAVLRSPLPLLAALVTGAFSLLLPVAVAAAVVFLVGVVLGDAGVVPGDPVSLAAGAAAGVLVAWYGPGGRRLRRGAVLVTRTLPTGPAGRVLVVVALLVVAAGVWLAVTGTAPDWRPLPQAPPGL</sequence>
<feature type="transmembrane region" description="Helical" evidence="7">
    <location>
        <begin position="651"/>
        <end position="668"/>
    </location>
</feature>
<organism evidence="9 10">
    <name type="scientific">Pseudokineococcus basanitobsidens</name>
    <dbReference type="NCBI Taxonomy" id="1926649"/>
    <lineage>
        <taxon>Bacteria</taxon>
        <taxon>Bacillati</taxon>
        <taxon>Actinomycetota</taxon>
        <taxon>Actinomycetes</taxon>
        <taxon>Kineosporiales</taxon>
        <taxon>Kineosporiaceae</taxon>
        <taxon>Pseudokineococcus</taxon>
    </lineage>
</organism>
<dbReference type="PROSITE" id="PS50011">
    <property type="entry name" value="PROTEIN_KINASE_DOM"/>
    <property type="match status" value="1"/>
</dbReference>
<dbReference type="PANTHER" id="PTHR43289">
    <property type="entry name" value="MITOGEN-ACTIVATED PROTEIN KINASE KINASE KINASE 20-RELATED"/>
    <property type="match status" value="1"/>
</dbReference>
<dbReference type="PROSITE" id="PS00108">
    <property type="entry name" value="PROTEIN_KINASE_ST"/>
    <property type="match status" value="1"/>
</dbReference>
<dbReference type="InterPro" id="IPR017441">
    <property type="entry name" value="Protein_kinase_ATP_BS"/>
</dbReference>
<dbReference type="PANTHER" id="PTHR43289:SF34">
    <property type="entry name" value="SERINE_THREONINE-PROTEIN KINASE YBDM-RELATED"/>
    <property type="match status" value="1"/>
</dbReference>
<dbReference type="EC" id="2.7.11.1" evidence="9"/>
<feature type="compositionally biased region" description="Basic and acidic residues" evidence="6">
    <location>
        <begin position="458"/>
        <end position="509"/>
    </location>
</feature>
<keyword evidence="2 5" id="KW-0547">Nucleotide-binding</keyword>
<feature type="domain" description="Protein kinase" evidence="8">
    <location>
        <begin position="23"/>
        <end position="284"/>
    </location>
</feature>
<gene>
    <name evidence="9" type="ORF">WDZ17_02600</name>
</gene>
<feature type="compositionally biased region" description="Basic and acidic residues" evidence="6">
    <location>
        <begin position="341"/>
        <end position="350"/>
    </location>
</feature>
<feature type="region of interest" description="Disordered" evidence="6">
    <location>
        <begin position="309"/>
        <end position="374"/>
    </location>
</feature>
<keyword evidence="3 9" id="KW-0418">Kinase</keyword>
<feature type="compositionally biased region" description="Acidic residues" evidence="6">
    <location>
        <begin position="395"/>
        <end position="408"/>
    </location>
</feature>
<evidence type="ECO:0000259" key="8">
    <source>
        <dbReference type="PROSITE" id="PS50011"/>
    </source>
</evidence>
<feature type="region of interest" description="Disordered" evidence="6">
    <location>
        <begin position="387"/>
        <end position="543"/>
    </location>
</feature>
<reference evidence="9 10" key="1">
    <citation type="journal article" date="2017" name="Int. J. Syst. Evol. Microbiol.">
        <title>Pseudokineococcus basanitobsidens sp. nov., isolated from volcanic rock.</title>
        <authorList>
            <person name="Lee D.W."/>
            <person name="Park M.Y."/>
            <person name="Kim J.J."/>
            <person name="Kim B.S."/>
        </authorList>
    </citation>
    <scope>NUCLEOTIDE SEQUENCE [LARGE SCALE GENOMIC DNA]</scope>
    <source>
        <strain evidence="9 10">DSM 103726</strain>
    </source>
</reference>
<proteinExistence type="predicted"/>
<evidence type="ECO:0000256" key="3">
    <source>
        <dbReference type="ARBA" id="ARBA00022777"/>
    </source>
</evidence>
<evidence type="ECO:0000256" key="6">
    <source>
        <dbReference type="SAM" id="MobiDB-lite"/>
    </source>
</evidence>
<evidence type="ECO:0000256" key="1">
    <source>
        <dbReference type="ARBA" id="ARBA00022679"/>
    </source>
</evidence>
<feature type="compositionally biased region" description="Low complexity" evidence="6">
    <location>
        <begin position="351"/>
        <end position="372"/>
    </location>
</feature>
<dbReference type="Gene3D" id="3.30.200.20">
    <property type="entry name" value="Phosphorylase Kinase, domain 1"/>
    <property type="match status" value="1"/>
</dbReference>
<feature type="transmembrane region" description="Helical" evidence="7">
    <location>
        <begin position="611"/>
        <end position="639"/>
    </location>
</feature>
<keyword evidence="7" id="KW-0812">Transmembrane</keyword>
<evidence type="ECO:0000256" key="2">
    <source>
        <dbReference type="ARBA" id="ARBA00022741"/>
    </source>
</evidence>
<dbReference type="InterPro" id="IPR000719">
    <property type="entry name" value="Prot_kinase_dom"/>
</dbReference>
<dbReference type="Pfam" id="PF00069">
    <property type="entry name" value="Pkinase"/>
    <property type="match status" value="1"/>
</dbReference>
<feature type="transmembrane region" description="Helical" evidence="7">
    <location>
        <begin position="548"/>
        <end position="575"/>
    </location>
</feature>
<dbReference type="GO" id="GO:0004674">
    <property type="term" value="F:protein serine/threonine kinase activity"/>
    <property type="evidence" value="ECO:0007669"/>
    <property type="project" value="UniProtKB-EC"/>
</dbReference>
<name>A0ABU8RGH3_9ACTN</name>
<feature type="compositionally biased region" description="Acidic residues" evidence="6">
    <location>
        <begin position="327"/>
        <end position="339"/>
    </location>
</feature>
<dbReference type="EMBL" id="JBBIAA010000002">
    <property type="protein sequence ID" value="MEJ5944182.1"/>
    <property type="molecule type" value="Genomic_DNA"/>
</dbReference>
<keyword evidence="10" id="KW-1185">Reference proteome</keyword>
<keyword evidence="4 5" id="KW-0067">ATP-binding</keyword>
<dbReference type="PROSITE" id="PS00107">
    <property type="entry name" value="PROTEIN_KINASE_ATP"/>
    <property type="match status" value="1"/>
</dbReference>
<dbReference type="CDD" id="cd14014">
    <property type="entry name" value="STKc_PknB_like"/>
    <property type="match status" value="1"/>
</dbReference>
<dbReference type="SMART" id="SM00220">
    <property type="entry name" value="S_TKc"/>
    <property type="match status" value="1"/>
</dbReference>
<evidence type="ECO:0000256" key="5">
    <source>
        <dbReference type="PROSITE-ProRule" id="PRU10141"/>
    </source>
</evidence>
<evidence type="ECO:0000256" key="7">
    <source>
        <dbReference type="SAM" id="Phobius"/>
    </source>
</evidence>